<feature type="compositionally biased region" description="Polar residues" evidence="1">
    <location>
        <begin position="68"/>
        <end position="77"/>
    </location>
</feature>
<feature type="region of interest" description="Disordered" evidence="1">
    <location>
        <begin position="114"/>
        <end position="226"/>
    </location>
</feature>
<feature type="compositionally biased region" description="Polar residues" evidence="1">
    <location>
        <begin position="9"/>
        <end position="20"/>
    </location>
</feature>
<dbReference type="AlphaFoldDB" id="U6KLC5"/>
<feature type="compositionally biased region" description="Low complexity" evidence="1">
    <location>
        <begin position="131"/>
        <end position="161"/>
    </location>
</feature>
<gene>
    <name evidence="2" type="ORF">EMH_0072410</name>
</gene>
<dbReference type="GeneID" id="60404256"/>
<feature type="compositionally biased region" description="Basic and acidic residues" evidence="1">
    <location>
        <begin position="205"/>
        <end position="218"/>
    </location>
</feature>
<feature type="compositionally biased region" description="Polar residues" evidence="1">
    <location>
        <begin position="248"/>
        <end position="258"/>
    </location>
</feature>
<evidence type="ECO:0000313" key="2">
    <source>
        <dbReference type="EMBL" id="CDJ36258.1"/>
    </source>
</evidence>
<reference evidence="2" key="1">
    <citation type="submission" date="2013-10" db="EMBL/GenBank/DDBJ databases">
        <title>Genomic analysis of the causative agents of coccidiosis in chickens.</title>
        <authorList>
            <person name="Reid A.J."/>
            <person name="Blake D."/>
            <person name="Billington K."/>
            <person name="Browne H."/>
            <person name="Dunn M."/>
            <person name="Hung S."/>
            <person name="Kawahara F."/>
            <person name="Miranda-Saavedra D."/>
            <person name="Mourier T."/>
            <person name="Nagra H."/>
            <person name="Otto T.D."/>
            <person name="Rawlings N."/>
            <person name="Sanchez A."/>
            <person name="Sanders M."/>
            <person name="Subramaniam C."/>
            <person name="Tay Y."/>
            <person name="Dear P."/>
            <person name="Doerig C."/>
            <person name="Gruber A."/>
            <person name="Parkinson J."/>
            <person name="Shirley M."/>
            <person name="Wan K.L."/>
            <person name="Berriman M."/>
            <person name="Tomley F."/>
            <person name="Pain A."/>
        </authorList>
    </citation>
    <scope>NUCLEOTIDE SEQUENCE [LARGE SCALE GENOMIC DNA]</scope>
    <source>
        <strain evidence="2">Houghton</strain>
    </source>
</reference>
<feature type="region of interest" description="Disordered" evidence="1">
    <location>
        <begin position="64"/>
        <end position="99"/>
    </location>
</feature>
<feature type="compositionally biased region" description="Low complexity" evidence="1">
    <location>
        <begin position="283"/>
        <end position="295"/>
    </location>
</feature>
<dbReference type="RefSeq" id="XP_037878547.1">
    <property type="nucleotide sequence ID" value="XM_038022693.1"/>
</dbReference>
<name>U6KLC5_9EIME</name>
<feature type="region of interest" description="Disordered" evidence="1">
    <location>
        <begin position="1"/>
        <end position="35"/>
    </location>
</feature>
<dbReference type="OrthoDB" id="348356at2759"/>
<protein>
    <submittedName>
        <fullName evidence="2">Uncharacterized protein</fullName>
    </submittedName>
</protein>
<dbReference type="Proteomes" id="UP000030744">
    <property type="component" value="Unassembled WGS sequence"/>
</dbReference>
<organism evidence="2 3">
    <name type="scientific">Eimeria mitis</name>
    <dbReference type="NCBI Taxonomy" id="44415"/>
    <lineage>
        <taxon>Eukaryota</taxon>
        <taxon>Sar</taxon>
        <taxon>Alveolata</taxon>
        <taxon>Apicomplexa</taxon>
        <taxon>Conoidasida</taxon>
        <taxon>Coccidia</taxon>
        <taxon>Eucoccidiorida</taxon>
        <taxon>Eimeriorina</taxon>
        <taxon>Eimeriidae</taxon>
        <taxon>Eimeria</taxon>
    </lineage>
</organism>
<feature type="region of interest" description="Disordered" evidence="1">
    <location>
        <begin position="248"/>
        <end position="305"/>
    </location>
</feature>
<evidence type="ECO:0000256" key="1">
    <source>
        <dbReference type="SAM" id="MobiDB-lite"/>
    </source>
</evidence>
<proteinExistence type="predicted"/>
<accession>U6KLC5</accession>
<dbReference type="VEuPathDB" id="ToxoDB:EMH_0072410"/>
<keyword evidence="3" id="KW-1185">Reference proteome</keyword>
<feature type="compositionally biased region" description="Basic and acidic residues" evidence="1">
    <location>
        <begin position="85"/>
        <end position="96"/>
    </location>
</feature>
<reference evidence="2" key="2">
    <citation type="submission" date="2013-10" db="EMBL/GenBank/DDBJ databases">
        <authorList>
            <person name="Aslett M."/>
        </authorList>
    </citation>
    <scope>NUCLEOTIDE SEQUENCE [LARGE SCALE GENOMIC DNA]</scope>
    <source>
        <strain evidence="2">Houghton</strain>
    </source>
</reference>
<sequence>MNEAAGIQSGLQAPQALQKQEQLDPMPVLVGSPLSSAQERAQGELDAAAALLSLIGSQYAPGHFASGARQSTSSEVLQQRRRTRRMEQKVQRERSSMQRQLLRLKQQIKSERRLRQQLQAQMQKARKHQAHQQPRQQQQQQQQQQQYLPQQQAHSPQRPLHQPQPPPLLQHDQEKRQRLMQQQEQHVMPVEEGTRQHTQRKRRREQQGELQPREEEQHQSWQHGNQIPGHLMEDEWLEQENSIVHAPQPSTSQQALQHSTAGAAARRSTSEDRSTQVIPLELADNAATSASASDGSSRDSADIAPAAGPAAGAAVASAGDARELQAAVSSADESPTQGASMNIEMRTVLGLHTHGSADSTGAAAAGTAATAAASSAIAASSSTSASSTLLEERASDPDAELARVTAGMIEYAVNHHRLDLTHFQPSRALDRMGMRFLLMDAVVSAFIVLGQTPRARDWKIFTDSIGHGHPAGYFLGRRPGRVTSGSFLGRDLSRAIQMLKAGIRPAPADLVNLKRALICSPSSPARFRKPDFDRWREDDVSPTPGQ</sequence>
<evidence type="ECO:0000313" key="3">
    <source>
        <dbReference type="Proteomes" id="UP000030744"/>
    </source>
</evidence>
<dbReference type="EMBL" id="HG735668">
    <property type="protein sequence ID" value="CDJ36258.1"/>
    <property type="molecule type" value="Genomic_DNA"/>
</dbReference>